<dbReference type="EMBL" id="BNBI01000007">
    <property type="protein sequence ID" value="GHF07632.1"/>
    <property type="molecule type" value="Genomic_DNA"/>
</dbReference>
<keyword evidence="2" id="KW-0732">Signal</keyword>
<feature type="chain" id="PRO_5039168697" description="Lipoprotein" evidence="2">
    <location>
        <begin position="24"/>
        <end position="186"/>
    </location>
</feature>
<evidence type="ECO:0000256" key="2">
    <source>
        <dbReference type="SAM" id="SignalP"/>
    </source>
</evidence>
<dbReference type="Proteomes" id="UP000630718">
    <property type="component" value="Unassembled WGS sequence"/>
</dbReference>
<dbReference type="AlphaFoldDB" id="A0A919AJ65"/>
<sequence>MPITHKRLSAHTLLAASAILVGALLTGCSDDDSSDNASSSTSASPKSGFEQALAHAKCMRENGVPDYPDPKEDGNGRVQIVPGQGVDPNDPDFQKAMDACRDLMPQGQQARGGGEIDSAKVAEWAKCMRENGVPKMEDPKIEGGQLIVDAEAAGVSPGDPAFNEAQQKCMDKNPGGSLMLRRGGGQ</sequence>
<proteinExistence type="predicted"/>
<gene>
    <name evidence="3" type="ORF">GCM10018772_35780</name>
</gene>
<feature type="compositionally biased region" description="Low complexity" evidence="1">
    <location>
        <begin position="35"/>
        <end position="44"/>
    </location>
</feature>
<protein>
    <recommendedName>
        <fullName evidence="5">Lipoprotein</fullName>
    </recommendedName>
</protein>
<name>A0A919AJ65_9ACTN</name>
<feature type="region of interest" description="Disordered" evidence="1">
    <location>
        <begin position="30"/>
        <end position="95"/>
    </location>
</feature>
<reference evidence="3" key="1">
    <citation type="journal article" date="2014" name="Int. J. Syst. Evol. Microbiol.">
        <title>Complete genome sequence of Corynebacterium casei LMG S-19264T (=DSM 44701T), isolated from a smear-ripened cheese.</title>
        <authorList>
            <consortium name="US DOE Joint Genome Institute (JGI-PGF)"/>
            <person name="Walter F."/>
            <person name="Albersmeier A."/>
            <person name="Kalinowski J."/>
            <person name="Ruckert C."/>
        </authorList>
    </citation>
    <scope>NUCLEOTIDE SEQUENCE</scope>
    <source>
        <strain evidence="3">JCM 4477</strain>
    </source>
</reference>
<reference evidence="3" key="2">
    <citation type="submission" date="2020-09" db="EMBL/GenBank/DDBJ databases">
        <authorList>
            <person name="Sun Q."/>
            <person name="Ohkuma M."/>
        </authorList>
    </citation>
    <scope>NUCLEOTIDE SEQUENCE</scope>
    <source>
        <strain evidence="3">JCM 4477</strain>
    </source>
</reference>
<evidence type="ECO:0008006" key="5">
    <source>
        <dbReference type="Google" id="ProtNLM"/>
    </source>
</evidence>
<keyword evidence="4" id="KW-1185">Reference proteome</keyword>
<feature type="signal peptide" evidence="2">
    <location>
        <begin position="1"/>
        <end position="23"/>
    </location>
</feature>
<organism evidence="3 4">
    <name type="scientific">Streptomyces fumanus</name>
    <dbReference type="NCBI Taxonomy" id="67302"/>
    <lineage>
        <taxon>Bacteria</taxon>
        <taxon>Bacillati</taxon>
        <taxon>Actinomycetota</taxon>
        <taxon>Actinomycetes</taxon>
        <taxon>Kitasatosporales</taxon>
        <taxon>Streptomycetaceae</taxon>
        <taxon>Streptomyces</taxon>
    </lineage>
</organism>
<dbReference type="RefSeq" id="WP_190205290.1">
    <property type="nucleotide sequence ID" value="NZ_BNBI01000007.1"/>
</dbReference>
<evidence type="ECO:0000313" key="3">
    <source>
        <dbReference type="EMBL" id="GHF07632.1"/>
    </source>
</evidence>
<accession>A0A919AJ65</accession>
<evidence type="ECO:0000256" key="1">
    <source>
        <dbReference type="SAM" id="MobiDB-lite"/>
    </source>
</evidence>
<comment type="caution">
    <text evidence="3">The sequence shown here is derived from an EMBL/GenBank/DDBJ whole genome shotgun (WGS) entry which is preliminary data.</text>
</comment>
<dbReference type="PROSITE" id="PS51257">
    <property type="entry name" value="PROKAR_LIPOPROTEIN"/>
    <property type="match status" value="1"/>
</dbReference>
<evidence type="ECO:0000313" key="4">
    <source>
        <dbReference type="Proteomes" id="UP000630718"/>
    </source>
</evidence>